<accession>A0A1I1XCR6</accession>
<reference evidence="2" key="1">
    <citation type="submission" date="2016-10" db="EMBL/GenBank/DDBJ databases">
        <authorList>
            <person name="Varghese N."/>
            <person name="Submissions S."/>
        </authorList>
    </citation>
    <scope>NUCLEOTIDE SEQUENCE [LARGE SCALE GENOMIC DNA]</scope>
    <source>
        <strain evidence="2">DSM 7481</strain>
    </source>
</reference>
<dbReference type="AlphaFoldDB" id="A0A1I1XCR6"/>
<proteinExistence type="predicted"/>
<gene>
    <name evidence="1" type="ORF">SAMN04489710_11227</name>
</gene>
<dbReference type="Gene3D" id="1.10.530.10">
    <property type="match status" value="1"/>
</dbReference>
<sequence length="94" mass="10851">MKEAMRAEKVPEGDFDDLLWIMAQESSGVVGTRNPKSTARGLFQLLQAQYGLNPNGERSFGNAVEECQGGIRYIYGRYHSAKRARIFWEKHHWY</sequence>
<dbReference type="Proteomes" id="UP000199517">
    <property type="component" value="Unassembled WGS sequence"/>
</dbReference>
<evidence type="ECO:0000313" key="2">
    <source>
        <dbReference type="Proteomes" id="UP000199517"/>
    </source>
</evidence>
<evidence type="ECO:0000313" key="1">
    <source>
        <dbReference type="EMBL" id="SFE03160.1"/>
    </source>
</evidence>
<protein>
    <recommendedName>
        <fullName evidence="3">Transglycosylase SLT domain-containing protein</fullName>
    </recommendedName>
</protein>
<dbReference type="EMBL" id="FOMQ01000012">
    <property type="protein sequence ID" value="SFE03160.1"/>
    <property type="molecule type" value="Genomic_DNA"/>
</dbReference>
<keyword evidence="2" id="KW-1185">Reference proteome</keyword>
<evidence type="ECO:0008006" key="3">
    <source>
        <dbReference type="Google" id="ProtNLM"/>
    </source>
</evidence>
<name>A0A1I1XCR6_9BURK</name>
<organism evidence="1 2">
    <name type="scientific">Paracidovorax konjaci</name>
    <dbReference type="NCBI Taxonomy" id="32040"/>
    <lineage>
        <taxon>Bacteria</taxon>
        <taxon>Pseudomonadati</taxon>
        <taxon>Pseudomonadota</taxon>
        <taxon>Betaproteobacteria</taxon>
        <taxon>Burkholderiales</taxon>
        <taxon>Comamonadaceae</taxon>
        <taxon>Paracidovorax</taxon>
    </lineage>
</organism>